<reference evidence="2" key="1">
    <citation type="submission" date="2021-01" db="EMBL/GenBank/DDBJ databases">
        <title>Novel species in genus Nocardioides.</title>
        <authorList>
            <person name="Zhang G."/>
        </authorList>
    </citation>
    <scope>NUCLEOTIDE SEQUENCE</scope>
    <source>
        <strain evidence="2">Zg-536</strain>
    </source>
</reference>
<proteinExistence type="predicted"/>
<sequence>MLDLDGVVYISGAAVPGAAAAIEGTRAAGGRVAFVTNNASRTASTVAAHLSQLGVPADVADVVTSAQAAAHVLRERHGAGARVVCLGGPGLHGALEEAGLVPVGVSEEAQAIASGYGPELRWHEIMSGAVRIRDGLPWLAANADATIPTKEGIAPGHGLLVRMLEEFSGVPAEVAGKPERPLLDETVRRVGGERPLMVGDRLDTDIEGAHNAGVASLLVLTGVTGLPELVAATPRQRPSYLSLDLGGLLEPHPAPSRHPLDAPTEHAEAEDVSWRLGGWSARVHDGRLTVTRDSDSDQTSGGAADWWRVVACAAWEHLDATGTVADVTGVQVPGEESGAR</sequence>
<dbReference type="InterPro" id="IPR036412">
    <property type="entry name" value="HAD-like_sf"/>
</dbReference>
<dbReference type="GO" id="GO:0016791">
    <property type="term" value="F:phosphatase activity"/>
    <property type="evidence" value="ECO:0007669"/>
    <property type="project" value="TreeGrafter"/>
</dbReference>
<gene>
    <name evidence="2" type="ORF">JK386_17025</name>
</gene>
<organism evidence="2 3">
    <name type="scientific">Nocardioides faecalis</name>
    <dbReference type="NCBI Taxonomy" id="2803858"/>
    <lineage>
        <taxon>Bacteria</taxon>
        <taxon>Bacillati</taxon>
        <taxon>Actinomycetota</taxon>
        <taxon>Actinomycetes</taxon>
        <taxon>Propionibacteriales</taxon>
        <taxon>Nocardioidaceae</taxon>
        <taxon>Nocardioides</taxon>
    </lineage>
</organism>
<keyword evidence="3" id="KW-1185">Reference proteome</keyword>
<dbReference type="PANTHER" id="PTHR19288">
    <property type="entry name" value="4-NITROPHENYLPHOSPHATASE-RELATED"/>
    <property type="match status" value="1"/>
</dbReference>
<accession>A0A939BX01</accession>
<dbReference type="Pfam" id="PF13242">
    <property type="entry name" value="Hydrolase_like"/>
    <property type="match status" value="1"/>
</dbReference>
<dbReference type="Gene3D" id="3.40.50.1000">
    <property type="entry name" value="HAD superfamily/HAD-like"/>
    <property type="match status" value="2"/>
</dbReference>
<dbReference type="InterPro" id="IPR006357">
    <property type="entry name" value="HAD-SF_hydro_IIA"/>
</dbReference>
<dbReference type="GO" id="GO:0005737">
    <property type="term" value="C:cytoplasm"/>
    <property type="evidence" value="ECO:0007669"/>
    <property type="project" value="TreeGrafter"/>
</dbReference>
<dbReference type="Proteomes" id="UP000663791">
    <property type="component" value="Unassembled WGS sequence"/>
</dbReference>
<dbReference type="NCBIfam" id="TIGR01460">
    <property type="entry name" value="HAD-SF-IIA"/>
    <property type="match status" value="1"/>
</dbReference>
<feature type="compositionally biased region" description="Basic and acidic residues" evidence="1">
    <location>
        <begin position="258"/>
        <end position="271"/>
    </location>
</feature>
<dbReference type="AlphaFoldDB" id="A0A939BX01"/>
<comment type="caution">
    <text evidence="2">The sequence shown here is derived from an EMBL/GenBank/DDBJ whole genome shotgun (WGS) entry which is preliminary data.</text>
</comment>
<dbReference type="InterPro" id="IPR023214">
    <property type="entry name" value="HAD_sf"/>
</dbReference>
<keyword evidence="2" id="KW-0378">Hydrolase</keyword>
<evidence type="ECO:0000313" key="2">
    <source>
        <dbReference type="EMBL" id="MBM9461606.1"/>
    </source>
</evidence>
<dbReference type="PANTHER" id="PTHR19288:SF95">
    <property type="entry name" value="D-GLYCEROL 3-PHOSPHATE PHOSPHATASE"/>
    <property type="match status" value="1"/>
</dbReference>
<name>A0A939BX01_9ACTN</name>
<evidence type="ECO:0000313" key="3">
    <source>
        <dbReference type="Proteomes" id="UP000663791"/>
    </source>
</evidence>
<dbReference type="SUPFAM" id="SSF56784">
    <property type="entry name" value="HAD-like"/>
    <property type="match status" value="1"/>
</dbReference>
<dbReference type="EMBL" id="JAERTX010000020">
    <property type="protein sequence ID" value="MBM9461606.1"/>
    <property type="molecule type" value="Genomic_DNA"/>
</dbReference>
<protein>
    <submittedName>
        <fullName evidence="2">HAD-IIA family hydrolase</fullName>
    </submittedName>
</protein>
<dbReference type="Pfam" id="PF13344">
    <property type="entry name" value="Hydrolase_6"/>
    <property type="match status" value="1"/>
</dbReference>
<evidence type="ECO:0000256" key="1">
    <source>
        <dbReference type="SAM" id="MobiDB-lite"/>
    </source>
</evidence>
<feature type="region of interest" description="Disordered" evidence="1">
    <location>
        <begin position="252"/>
        <end position="271"/>
    </location>
</feature>